<evidence type="ECO:0000313" key="2">
    <source>
        <dbReference type="Proteomes" id="UP000248706"/>
    </source>
</evidence>
<reference evidence="1 2" key="1">
    <citation type="submission" date="2016-08" db="EMBL/GenBank/DDBJ databases">
        <title>Analysis of Carbohydrate Active Enzymes in Thermogemmatispora T81 Reveals Carbohydrate Degradation Ability.</title>
        <authorList>
            <person name="Tomazini A."/>
            <person name="Lal S."/>
            <person name="Stott M."/>
            <person name="Henrissat B."/>
            <person name="Polikarpov I."/>
            <person name="Sparling R."/>
            <person name="Levin D.B."/>
        </authorList>
    </citation>
    <scope>NUCLEOTIDE SEQUENCE [LARGE SCALE GENOMIC DNA]</scope>
    <source>
        <strain evidence="1 2">T81</strain>
    </source>
</reference>
<accession>A0A328VIE6</accession>
<comment type="caution">
    <text evidence="1">The sequence shown here is derived from an EMBL/GenBank/DDBJ whole genome shotgun (WGS) entry which is preliminary data.</text>
</comment>
<name>A0A328VIE6_9CHLR</name>
<gene>
    <name evidence="1" type="ORF">A4R35_18260</name>
</gene>
<proteinExistence type="predicted"/>
<dbReference type="Proteomes" id="UP000248706">
    <property type="component" value="Unassembled WGS sequence"/>
</dbReference>
<sequence length="85" mass="9438">MVNFISPKLIDQAVVKASEACWSPGTMRDNERGKRLGIKSKDIDLLIFHSILYPHSATTDEIICSARDFNNSEKAELGISDVNSK</sequence>
<dbReference type="EMBL" id="MCIF01000002">
    <property type="protein sequence ID" value="RAQ97486.1"/>
    <property type="molecule type" value="Genomic_DNA"/>
</dbReference>
<keyword evidence="2" id="KW-1185">Reference proteome</keyword>
<organism evidence="1 2">
    <name type="scientific">Thermogemmatispora tikiterensis</name>
    <dbReference type="NCBI Taxonomy" id="1825093"/>
    <lineage>
        <taxon>Bacteria</taxon>
        <taxon>Bacillati</taxon>
        <taxon>Chloroflexota</taxon>
        <taxon>Ktedonobacteria</taxon>
        <taxon>Thermogemmatisporales</taxon>
        <taxon>Thermogemmatisporaceae</taxon>
        <taxon>Thermogemmatispora</taxon>
    </lineage>
</organism>
<protein>
    <submittedName>
        <fullName evidence="1">Uncharacterized protein</fullName>
    </submittedName>
</protein>
<dbReference type="AlphaFoldDB" id="A0A328VIE6"/>
<evidence type="ECO:0000313" key="1">
    <source>
        <dbReference type="EMBL" id="RAQ97486.1"/>
    </source>
</evidence>